<comment type="caution">
    <text evidence="1">The sequence shown here is derived from an EMBL/GenBank/DDBJ whole genome shotgun (WGS) entry which is preliminary data.</text>
</comment>
<reference evidence="1 2" key="1">
    <citation type="submission" date="2024-11" db="EMBL/GenBank/DDBJ databases">
        <authorList>
            <person name="Heng Y.C."/>
            <person name="Lim A.C.H."/>
            <person name="Lee J.K.Y."/>
            <person name="Kittelmann S."/>
        </authorList>
    </citation>
    <scope>NUCLEOTIDE SEQUENCE [LARGE SCALE GENOMIC DNA]</scope>
    <source>
        <strain evidence="1 2">WILCCON 0114</strain>
    </source>
</reference>
<evidence type="ECO:0000313" key="1">
    <source>
        <dbReference type="EMBL" id="MFL0252091.1"/>
    </source>
</evidence>
<dbReference type="EMBL" id="JBJIAA010000014">
    <property type="protein sequence ID" value="MFL0252091.1"/>
    <property type="molecule type" value="Genomic_DNA"/>
</dbReference>
<name>A0ABW8TIL1_9CLOT</name>
<accession>A0ABW8TIL1</accession>
<sequence>MKNWLLNKNDVEVEKLMYEETLMEMNKNFLSNRHFISLLEKLMLSIKTDKHLGYYLFYRDLLKEAYCKQRKYKKALELK</sequence>
<gene>
    <name evidence="1" type="ORF">ACJDT4_16850</name>
</gene>
<proteinExistence type="predicted"/>
<evidence type="ECO:0000313" key="2">
    <source>
        <dbReference type="Proteomes" id="UP001623592"/>
    </source>
</evidence>
<protein>
    <submittedName>
        <fullName evidence="1">Uncharacterized protein</fullName>
    </submittedName>
</protein>
<keyword evidence="2" id="KW-1185">Reference proteome</keyword>
<dbReference type="Proteomes" id="UP001623592">
    <property type="component" value="Unassembled WGS sequence"/>
</dbReference>
<dbReference type="RefSeq" id="WP_406788742.1">
    <property type="nucleotide sequence ID" value="NZ_JBJIAA010000014.1"/>
</dbReference>
<organism evidence="1 2">
    <name type="scientific">Clostridium neuense</name>
    <dbReference type="NCBI Taxonomy" id="1728934"/>
    <lineage>
        <taxon>Bacteria</taxon>
        <taxon>Bacillati</taxon>
        <taxon>Bacillota</taxon>
        <taxon>Clostridia</taxon>
        <taxon>Eubacteriales</taxon>
        <taxon>Clostridiaceae</taxon>
        <taxon>Clostridium</taxon>
    </lineage>
</organism>